<keyword evidence="4" id="KW-1185">Reference proteome</keyword>
<dbReference type="GO" id="GO:0008202">
    <property type="term" value="P:steroid metabolic process"/>
    <property type="evidence" value="ECO:0007669"/>
    <property type="project" value="TreeGrafter"/>
</dbReference>
<dbReference type="GO" id="GO:0005737">
    <property type="term" value="C:cytoplasm"/>
    <property type="evidence" value="ECO:0007669"/>
    <property type="project" value="TreeGrafter"/>
</dbReference>
<organism evidence="3 4">
    <name type="scientific">Aphanomyces invadans</name>
    <dbReference type="NCBI Taxonomy" id="157072"/>
    <lineage>
        <taxon>Eukaryota</taxon>
        <taxon>Sar</taxon>
        <taxon>Stramenopiles</taxon>
        <taxon>Oomycota</taxon>
        <taxon>Saprolegniomycetes</taxon>
        <taxon>Saprolegniales</taxon>
        <taxon>Verrucalvaceae</taxon>
        <taxon>Aphanomyces</taxon>
    </lineage>
</organism>
<keyword evidence="2" id="KW-1133">Transmembrane helix</keyword>
<gene>
    <name evidence="3" type="ORF">DYB32_000869</name>
</gene>
<proteinExistence type="predicted"/>
<keyword evidence="1" id="KW-0560">Oxidoreductase</keyword>
<dbReference type="InterPro" id="IPR040165">
    <property type="entry name" value="Diminuto-like"/>
</dbReference>
<dbReference type="GO" id="GO:0016020">
    <property type="term" value="C:membrane"/>
    <property type="evidence" value="ECO:0007669"/>
    <property type="project" value="TreeGrafter"/>
</dbReference>
<dbReference type="PANTHER" id="PTHR10801">
    <property type="entry name" value="24-DEHYDROCHOLESTEROL REDUCTASE"/>
    <property type="match status" value="1"/>
</dbReference>
<dbReference type="VEuPathDB" id="FungiDB:H310_03771"/>
<reference evidence="3 4" key="1">
    <citation type="submission" date="2018-08" db="EMBL/GenBank/DDBJ databases">
        <title>Aphanomyces genome sequencing and annotation.</title>
        <authorList>
            <person name="Minardi D."/>
            <person name="Oidtmann B."/>
            <person name="Van Der Giezen M."/>
            <person name="Studholme D.J."/>
        </authorList>
    </citation>
    <scope>NUCLEOTIDE SEQUENCE [LARGE SCALE GENOMIC DNA]</scope>
    <source>
        <strain evidence="3 4">NJM0002</strain>
    </source>
</reference>
<dbReference type="GO" id="GO:0000246">
    <property type="term" value="F:Delta24(24-1) sterol reductase activity"/>
    <property type="evidence" value="ECO:0007669"/>
    <property type="project" value="TreeGrafter"/>
</dbReference>
<accession>A0A3R6VHG0</accession>
<dbReference type="Proteomes" id="UP000285060">
    <property type="component" value="Unassembled WGS sequence"/>
</dbReference>
<evidence type="ECO:0000256" key="2">
    <source>
        <dbReference type="SAM" id="Phobius"/>
    </source>
</evidence>
<evidence type="ECO:0000313" key="4">
    <source>
        <dbReference type="Proteomes" id="UP000285060"/>
    </source>
</evidence>
<sequence length="408" mass="47036">MASGMRTKENTPSIEEAADAAGQVVAPQPTSLTAHVLINYRWVFVCFFLLPLSFFYDIWYYLRNKVIFYANSAPTKHTERVRQVQEQVLKWNKDGRKAPMCTARPGWQNISYRRGLYKKTLSNIKINMMDVLKVDTAAKDVNPDLFYAVPWSYGTLGFLTAVEIQIVPTKQYYHPVSSLDEACHVFESASKDTEANHFVEALMFTLNKGVVMTGSMVNQVDSTKVNAIGTWHKPWFFKHVEAKFDQRAADRVEYIPLRDYFHRHSRSIFWEIQDIIPFGNHVVFRYLLGWLVPPKVSLLKLTQSDAIKQLYDNHHFIQDMLVPMTRLKEALKVYPLWLCPFVLPSRPGMLQTNAAGDTLFVDIGAYGVPHVANFHPVHTTRRIEAFVRDNDGCAMIPRFECRVCNWAF</sequence>
<dbReference type="PANTHER" id="PTHR10801:SF0">
    <property type="entry name" value="DELTA(24)-STEROL REDUCTASE"/>
    <property type="match status" value="1"/>
</dbReference>
<feature type="transmembrane region" description="Helical" evidence="2">
    <location>
        <begin position="42"/>
        <end position="62"/>
    </location>
</feature>
<evidence type="ECO:0000256" key="1">
    <source>
        <dbReference type="ARBA" id="ARBA00023002"/>
    </source>
</evidence>
<dbReference type="Gene3D" id="3.30.465.10">
    <property type="match status" value="1"/>
</dbReference>
<dbReference type="AlphaFoldDB" id="A0A3R6VHG0"/>
<evidence type="ECO:0000313" key="3">
    <source>
        <dbReference type="EMBL" id="RHY34550.1"/>
    </source>
</evidence>
<keyword evidence="2" id="KW-0812">Transmembrane</keyword>
<dbReference type="InterPro" id="IPR016169">
    <property type="entry name" value="FAD-bd_PCMH_sub2"/>
</dbReference>
<evidence type="ECO:0008006" key="5">
    <source>
        <dbReference type="Google" id="ProtNLM"/>
    </source>
</evidence>
<comment type="caution">
    <text evidence="3">The sequence shown here is derived from an EMBL/GenBank/DDBJ whole genome shotgun (WGS) entry which is preliminary data.</text>
</comment>
<dbReference type="EMBL" id="QUSY01000025">
    <property type="protein sequence ID" value="RHY34550.1"/>
    <property type="molecule type" value="Genomic_DNA"/>
</dbReference>
<keyword evidence="2" id="KW-0472">Membrane</keyword>
<protein>
    <recommendedName>
        <fullName evidence="5">Delta(24)-sterol reductase</fullName>
    </recommendedName>
</protein>
<name>A0A3R6VHG0_9STRA</name>